<dbReference type="GO" id="GO:0004771">
    <property type="term" value="F:sterol ester esterase activity"/>
    <property type="evidence" value="ECO:0007669"/>
    <property type="project" value="TreeGrafter"/>
</dbReference>
<dbReference type="EMBL" id="NCSJ02000042">
    <property type="protein sequence ID" value="RFU33076.1"/>
    <property type="molecule type" value="Genomic_DNA"/>
</dbReference>
<evidence type="ECO:0000259" key="1">
    <source>
        <dbReference type="Pfam" id="PF07859"/>
    </source>
</evidence>
<dbReference type="STRING" id="5539.A0A3E2HI27"/>
<dbReference type="GO" id="GO:0004806">
    <property type="term" value="F:triacylglycerol lipase activity"/>
    <property type="evidence" value="ECO:0007669"/>
    <property type="project" value="TreeGrafter"/>
</dbReference>
<reference evidence="2 3" key="1">
    <citation type="submission" date="2018-05" db="EMBL/GenBank/DDBJ databases">
        <title>Draft genome sequence of Scytalidium lignicola DSM 105466, a ubiquitous saprotrophic fungus.</title>
        <authorList>
            <person name="Buettner E."/>
            <person name="Gebauer A.M."/>
            <person name="Hofrichter M."/>
            <person name="Liers C."/>
            <person name="Kellner H."/>
        </authorList>
    </citation>
    <scope>NUCLEOTIDE SEQUENCE [LARGE SCALE GENOMIC DNA]</scope>
    <source>
        <strain evidence="2 3">DSM 105466</strain>
    </source>
</reference>
<evidence type="ECO:0000313" key="2">
    <source>
        <dbReference type="EMBL" id="RFU33076.1"/>
    </source>
</evidence>
<dbReference type="OMA" id="HAFAEMP"/>
<proteinExistence type="predicted"/>
<evidence type="ECO:0000313" key="3">
    <source>
        <dbReference type="Proteomes" id="UP000258309"/>
    </source>
</evidence>
<dbReference type="PANTHER" id="PTHR23025">
    <property type="entry name" value="TRIACYLGLYCEROL LIPASE"/>
    <property type="match status" value="1"/>
</dbReference>
<comment type="caution">
    <text evidence="2">The sequence shown here is derived from an EMBL/GenBank/DDBJ whole genome shotgun (WGS) entry which is preliminary data.</text>
</comment>
<dbReference type="InterPro" id="IPR029058">
    <property type="entry name" value="AB_hydrolase_fold"/>
</dbReference>
<dbReference type="Pfam" id="PF07859">
    <property type="entry name" value="Abhydrolase_3"/>
    <property type="match status" value="1"/>
</dbReference>
<feature type="non-terminal residue" evidence="2">
    <location>
        <position position="252"/>
    </location>
</feature>
<dbReference type="SUPFAM" id="SSF53474">
    <property type="entry name" value="alpha/beta-Hydrolases"/>
    <property type="match status" value="1"/>
</dbReference>
<dbReference type="GO" id="GO:0005829">
    <property type="term" value="C:cytosol"/>
    <property type="evidence" value="ECO:0007669"/>
    <property type="project" value="TreeGrafter"/>
</dbReference>
<dbReference type="AlphaFoldDB" id="A0A3E2HI27"/>
<accession>A0A3E2HI27</accession>
<dbReference type="InterPro" id="IPR013094">
    <property type="entry name" value="AB_hydrolase_3"/>
</dbReference>
<name>A0A3E2HI27_SCYLI</name>
<gene>
    <name evidence="2" type="ORF">B7463_g3285</name>
</gene>
<dbReference type="Gene3D" id="3.40.50.1820">
    <property type="entry name" value="alpha/beta hydrolase"/>
    <property type="match status" value="1"/>
</dbReference>
<feature type="domain" description="Alpha/beta hydrolase fold-3" evidence="1">
    <location>
        <begin position="15"/>
        <end position="224"/>
    </location>
</feature>
<sequence>MLNPEKQDPITGIFMYIHGGGYVLNTEKSSDRILQRYANATGNIAISIGYRLAPENPFPAAIEDCIDVGEHLVRHGKEMFGADLQIIAGDSVGGGLSILTTTHLLHTFSLLALKAVVLAFGDFAPSGLPATYNVRPTPFLDRDFRNEYLTCYLPDRDVSGLQQPDVAPMYINLEELRGKLPKALFICGSQDPLLDDSVMMCVKWLQAGAEGVLRVVPGGFHRFISFPPEEVAVAREGWDAILEFLAEIDQTS</sequence>
<organism evidence="2 3">
    <name type="scientific">Scytalidium lignicola</name>
    <name type="common">Hyphomycete</name>
    <dbReference type="NCBI Taxonomy" id="5539"/>
    <lineage>
        <taxon>Eukaryota</taxon>
        <taxon>Fungi</taxon>
        <taxon>Dikarya</taxon>
        <taxon>Ascomycota</taxon>
        <taxon>Pezizomycotina</taxon>
        <taxon>Leotiomycetes</taxon>
        <taxon>Leotiomycetes incertae sedis</taxon>
        <taxon>Scytalidium</taxon>
    </lineage>
</organism>
<dbReference type="OrthoDB" id="408631at2759"/>
<dbReference type="PANTHER" id="PTHR23025:SF4">
    <property type="entry name" value="ALPHA_BETA HYDROLASE FOLD-3 DOMAIN-CONTAINING PROTEIN"/>
    <property type="match status" value="1"/>
</dbReference>
<protein>
    <recommendedName>
        <fullName evidence="1">Alpha/beta hydrolase fold-3 domain-containing protein</fullName>
    </recommendedName>
</protein>
<dbReference type="GO" id="GO:0019433">
    <property type="term" value="P:triglyceride catabolic process"/>
    <property type="evidence" value="ECO:0007669"/>
    <property type="project" value="TreeGrafter"/>
</dbReference>
<dbReference type="Proteomes" id="UP000258309">
    <property type="component" value="Unassembled WGS sequence"/>
</dbReference>
<keyword evidence="3" id="KW-1185">Reference proteome</keyword>
<feature type="non-terminal residue" evidence="2">
    <location>
        <position position="1"/>
    </location>
</feature>